<protein>
    <recommendedName>
        <fullName evidence="1">Integrase core domain-containing protein</fullName>
    </recommendedName>
</protein>
<sequence length="65" mass="7042">MYLKIADNNWADAHLCFFNEAVNEHGFPLGGDHGGENVGVAQLMFSVRGTDSNSFIAGKSVQNQN</sequence>
<dbReference type="InterPro" id="IPR058913">
    <property type="entry name" value="Integrase_dom_put"/>
</dbReference>
<proteinExistence type="predicted"/>
<comment type="caution">
    <text evidence="2">The sequence shown here is derived from an EMBL/GenBank/DDBJ whole genome shotgun (WGS) entry which is preliminary data.</text>
</comment>
<accession>A0A7J5XL44</accession>
<dbReference type="OrthoDB" id="5966402at2759"/>
<dbReference type="Pfam" id="PF24764">
    <property type="entry name" value="rva_4"/>
    <property type="match status" value="1"/>
</dbReference>
<dbReference type="Proteomes" id="UP000518266">
    <property type="component" value="Unassembled WGS sequence"/>
</dbReference>
<dbReference type="AlphaFoldDB" id="A0A7J5XL44"/>
<name>A0A7J5XL44_DISMA</name>
<evidence type="ECO:0000313" key="2">
    <source>
        <dbReference type="EMBL" id="KAF3837720.1"/>
    </source>
</evidence>
<evidence type="ECO:0000313" key="3">
    <source>
        <dbReference type="Proteomes" id="UP000518266"/>
    </source>
</evidence>
<evidence type="ECO:0000259" key="1">
    <source>
        <dbReference type="Pfam" id="PF24764"/>
    </source>
</evidence>
<keyword evidence="3" id="KW-1185">Reference proteome</keyword>
<reference evidence="2 3" key="1">
    <citation type="submission" date="2020-03" db="EMBL/GenBank/DDBJ databases">
        <title>Dissostichus mawsoni Genome sequencing and assembly.</title>
        <authorList>
            <person name="Park H."/>
        </authorList>
    </citation>
    <scope>NUCLEOTIDE SEQUENCE [LARGE SCALE GENOMIC DNA]</scope>
    <source>
        <strain evidence="2">DM0001</strain>
        <tissue evidence="2">Muscle</tissue>
    </source>
</reference>
<feature type="domain" description="Integrase core" evidence="1">
    <location>
        <begin position="1"/>
        <end position="64"/>
    </location>
</feature>
<gene>
    <name evidence="2" type="ORF">F7725_009488</name>
</gene>
<organism evidence="2 3">
    <name type="scientific">Dissostichus mawsoni</name>
    <name type="common">Antarctic cod</name>
    <dbReference type="NCBI Taxonomy" id="36200"/>
    <lineage>
        <taxon>Eukaryota</taxon>
        <taxon>Metazoa</taxon>
        <taxon>Chordata</taxon>
        <taxon>Craniata</taxon>
        <taxon>Vertebrata</taxon>
        <taxon>Euteleostomi</taxon>
        <taxon>Actinopterygii</taxon>
        <taxon>Neopterygii</taxon>
        <taxon>Teleostei</taxon>
        <taxon>Neoteleostei</taxon>
        <taxon>Acanthomorphata</taxon>
        <taxon>Eupercaria</taxon>
        <taxon>Perciformes</taxon>
        <taxon>Notothenioidei</taxon>
        <taxon>Nototheniidae</taxon>
        <taxon>Dissostichus</taxon>
    </lineage>
</organism>
<dbReference type="EMBL" id="JAAKFY010000022">
    <property type="protein sequence ID" value="KAF3837720.1"/>
    <property type="molecule type" value="Genomic_DNA"/>
</dbReference>